<name>A0A8S2F644_9BILA</name>
<evidence type="ECO:0000313" key="3">
    <source>
        <dbReference type="Proteomes" id="UP000677228"/>
    </source>
</evidence>
<sequence length="108" mass="12882">SKLLVAMKFLERKDNFLVNNLKYFECYLKVLPINSIQEITFSAMLKDVDIYDIEKYCETVNEIDTKNKTYLTKEAIEYFKNGPYKKYVLKINEELVKTPRLQTVVKIR</sequence>
<organism evidence="1 3">
    <name type="scientific">Didymodactylos carnosus</name>
    <dbReference type="NCBI Taxonomy" id="1234261"/>
    <lineage>
        <taxon>Eukaryota</taxon>
        <taxon>Metazoa</taxon>
        <taxon>Spiralia</taxon>
        <taxon>Gnathifera</taxon>
        <taxon>Rotifera</taxon>
        <taxon>Eurotatoria</taxon>
        <taxon>Bdelloidea</taxon>
        <taxon>Philodinida</taxon>
        <taxon>Philodinidae</taxon>
        <taxon>Didymodactylos</taxon>
    </lineage>
</organism>
<accession>A0A8S2F644</accession>
<comment type="caution">
    <text evidence="1">The sequence shown here is derived from an EMBL/GenBank/DDBJ whole genome shotgun (WGS) entry which is preliminary data.</text>
</comment>
<dbReference type="Proteomes" id="UP000682733">
    <property type="component" value="Unassembled WGS sequence"/>
</dbReference>
<dbReference type="Proteomes" id="UP000677228">
    <property type="component" value="Unassembled WGS sequence"/>
</dbReference>
<evidence type="ECO:0000313" key="1">
    <source>
        <dbReference type="EMBL" id="CAF1394469.1"/>
    </source>
</evidence>
<feature type="non-terminal residue" evidence="1">
    <location>
        <position position="1"/>
    </location>
</feature>
<dbReference type="AlphaFoldDB" id="A0A8S2F644"/>
<evidence type="ECO:0000313" key="2">
    <source>
        <dbReference type="EMBL" id="CAF4203098.1"/>
    </source>
</evidence>
<reference evidence="1" key="1">
    <citation type="submission" date="2021-02" db="EMBL/GenBank/DDBJ databases">
        <authorList>
            <person name="Nowell W R."/>
        </authorList>
    </citation>
    <scope>NUCLEOTIDE SEQUENCE</scope>
</reference>
<protein>
    <submittedName>
        <fullName evidence="1">Uncharacterized protein</fullName>
    </submittedName>
</protein>
<proteinExistence type="predicted"/>
<dbReference type="EMBL" id="CAJNOK010025794">
    <property type="protein sequence ID" value="CAF1394469.1"/>
    <property type="molecule type" value="Genomic_DNA"/>
</dbReference>
<gene>
    <name evidence="1" type="ORF">OVA965_LOCUS32735</name>
    <name evidence="2" type="ORF">TMI583_LOCUS33660</name>
</gene>
<dbReference type="EMBL" id="CAJOBA010047601">
    <property type="protein sequence ID" value="CAF4203098.1"/>
    <property type="molecule type" value="Genomic_DNA"/>
</dbReference>